<gene>
    <name evidence="2" type="ORF">HXK26_04795</name>
</gene>
<dbReference type="SMART" id="SM00873">
    <property type="entry name" value="B3_4"/>
    <property type="match status" value="1"/>
</dbReference>
<organism evidence="2 3">
    <name type="scientific">Lancefieldella rimae</name>
    <dbReference type="NCBI Taxonomy" id="1383"/>
    <lineage>
        <taxon>Bacteria</taxon>
        <taxon>Bacillati</taxon>
        <taxon>Actinomycetota</taxon>
        <taxon>Coriobacteriia</taxon>
        <taxon>Coriobacteriales</taxon>
        <taxon>Atopobiaceae</taxon>
        <taxon>Lancefieldella</taxon>
    </lineage>
</organism>
<accession>A0A930YNG2</accession>
<protein>
    <recommendedName>
        <fullName evidence="1">B3/B4 tRNA-binding domain-containing protein</fullName>
    </recommendedName>
</protein>
<feature type="domain" description="B3/B4 tRNA-binding" evidence="1">
    <location>
        <begin position="62"/>
        <end position="213"/>
    </location>
</feature>
<dbReference type="AlphaFoldDB" id="A0A930YNG2"/>
<evidence type="ECO:0000313" key="2">
    <source>
        <dbReference type="EMBL" id="MBF4807993.1"/>
    </source>
</evidence>
<evidence type="ECO:0000259" key="1">
    <source>
        <dbReference type="SMART" id="SM00873"/>
    </source>
</evidence>
<sequence length="224" mass="25065">MDMTIDGSLAALGIKSVVIGIARNVNSRAPFSDAFLAKREKMEKWALSCDIDALLDHPIIKGYTDLLQSVGRSVKRNPPTVPALIQNIRHRGSLPHINSIIDIYNVEALHSLLAIGGHDLDKVHGSIEFTVSGNEDSFLPILSKEKHVTKTDYIYRDAKGIMAWLDIRDGENYKFSNETKNAIFIIQGNANTSVEIRLEALERIRYDLAESMPDMEFDTHVIYA</sequence>
<proteinExistence type="predicted"/>
<evidence type="ECO:0000313" key="3">
    <source>
        <dbReference type="Proteomes" id="UP000698335"/>
    </source>
</evidence>
<dbReference type="EMBL" id="JABZGW010000192">
    <property type="protein sequence ID" value="MBF4807993.1"/>
    <property type="molecule type" value="Genomic_DNA"/>
</dbReference>
<dbReference type="SUPFAM" id="SSF56037">
    <property type="entry name" value="PheT/TilS domain"/>
    <property type="match status" value="1"/>
</dbReference>
<dbReference type="PANTHER" id="PTHR39209">
    <property type="match status" value="1"/>
</dbReference>
<dbReference type="GO" id="GO:0003723">
    <property type="term" value="F:RNA binding"/>
    <property type="evidence" value="ECO:0007669"/>
    <property type="project" value="InterPro"/>
</dbReference>
<comment type="caution">
    <text evidence="2">The sequence shown here is derived from an EMBL/GenBank/DDBJ whole genome shotgun (WGS) entry which is preliminary data.</text>
</comment>
<dbReference type="InterPro" id="IPR005146">
    <property type="entry name" value="B3/B4_tRNA-bd"/>
</dbReference>
<dbReference type="PANTHER" id="PTHR39209:SF2">
    <property type="entry name" value="CYTOPLASMIC PROTEIN"/>
    <property type="match status" value="1"/>
</dbReference>
<dbReference type="Pfam" id="PF03483">
    <property type="entry name" value="B3_4"/>
    <property type="match status" value="1"/>
</dbReference>
<dbReference type="InterPro" id="IPR020825">
    <property type="entry name" value="Phe-tRNA_synthase-like_B3/B4"/>
</dbReference>
<dbReference type="Proteomes" id="UP000698335">
    <property type="component" value="Unassembled WGS sequence"/>
</dbReference>
<dbReference type="Gene3D" id="3.50.40.10">
    <property type="entry name" value="Phenylalanyl-trna Synthetase, Chain B, domain 3"/>
    <property type="match status" value="1"/>
</dbReference>
<dbReference type="GO" id="GO:0004826">
    <property type="term" value="F:phenylalanine-tRNA ligase activity"/>
    <property type="evidence" value="ECO:0007669"/>
    <property type="project" value="InterPro"/>
</dbReference>
<reference evidence="2" key="1">
    <citation type="submission" date="2020-04" db="EMBL/GenBank/DDBJ databases">
        <title>Deep metagenomics examines the oral microbiome during advanced dental caries in children, revealing novel taxa and co-occurrences with host molecules.</title>
        <authorList>
            <person name="Baker J.L."/>
            <person name="Morton J.T."/>
            <person name="Dinis M."/>
            <person name="Alvarez R."/>
            <person name="Tran N.C."/>
            <person name="Knight R."/>
            <person name="Edlund A."/>
        </authorList>
    </citation>
    <scope>NUCLEOTIDE SEQUENCE</scope>
    <source>
        <strain evidence="2">JCVI_38_bin.5</strain>
    </source>
</reference>
<name>A0A930YNG2_9ACTN</name>